<reference evidence="1 2" key="1">
    <citation type="journal article" date="2018" name="PLoS Genet.">
        <title>Population sequencing reveals clonal diversity and ancestral inbreeding in the grapevine cultivar Chardonnay.</title>
        <authorList>
            <person name="Roach M.J."/>
            <person name="Johnson D.L."/>
            <person name="Bohlmann J."/>
            <person name="van Vuuren H.J."/>
            <person name="Jones S.J."/>
            <person name="Pretorius I.S."/>
            <person name="Schmidt S.A."/>
            <person name="Borneman A.R."/>
        </authorList>
    </citation>
    <scope>NUCLEOTIDE SEQUENCE [LARGE SCALE GENOMIC DNA]</scope>
    <source>
        <strain evidence="2">cv. Chardonnay</strain>
        <tissue evidence="1">Leaf</tissue>
    </source>
</reference>
<accession>A0A438DGZ3</accession>
<sequence length="309" mass="34479">MLLTKKNLESLLEHPQPFVILVFPRLAHPTLVPSEYFVLKNLSLYEGKKGVEKGSTSKSTPTFPTAVAPLSILVAKPSAKKNQFHSTEEPVVIPSGSTLSSQLPPITTMDMPTREELDKLLNDPEQSFIIRVLFGTPNNIIEAVMLMKSWGLKPSEVAQPSVPKTVTTATQRHAKERSNFFRKVELENEVLQMEVCSLKLDNTSLGSSKAQMKEKSTRLKLELEQVRVGIVKENKELKAAYQKQVDDYGWLTTSSGVQSIHPAQRGLFAFQRQLRFRTSSKPWVRCHLDTGTTETPGAHDSCAPITRPS</sequence>
<comment type="caution">
    <text evidence="1">The sequence shown here is derived from an EMBL/GenBank/DDBJ whole genome shotgun (WGS) entry which is preliminary data.</text>
</comment>
<dbReference type="EMBL" id="QGNW01001626">
    <property type="protein sequence ID" value="RVW34747.1"/>
    <property type="molecule type" value="Genomic_DNA"/>
</dbReference>
<protein>
    <submittedName>
        <fullName evidence="1">Uncharacterized protein</fullName>
    </submittedName>
</protein>
<gene>
    <name evidence="1" type="ORF">CK203_111349</name>
</gene>
<dbReference type="Proteomes" id="UP000288805">
    <property type="component" value="Unassembled WGS sequence"/>
</dbReference>
<evidence type="ECO:0000313" key="1">
    <source>
        <dbReference type="EMBL" id="RVW34747.1"/>
    </source>
</evidence>
<proteinExistence type="predicted"/>
<name>A0A438DGZ3_VITVI</name>
<organism evidence="1 2">
    <name type="scientific">Vitis vinifera</name>
    <name type="common">Grape</name>
    <dbReference type="NCBI Taxonomy" id="29760"/>
    <lineage>
        <taxon>Eukaryota</taxon>
        <taxon>Viridiplantae</taxon>
        <taxon>Streptophyta</taxon>
        <taxon>Embryophyta</taxon>
        <taxon>Tracheophyta</taxon>
        <taxon>Spermatophyta</taxon>
        <taxon>Magnoliopsida</taxon>
        <taxon>eudicotyledons</taxon>
        <taxon>Gunneridae</taxon>
        <taxon>Pentapetalae</taxon>
        <taxon>rosids</taxon>
        <taxon>Vitales</taxon>
        <taxon>Vitaceae</taxon>
        <taxon>Viteae</taxon>
        <taxon>Vitis</taxon>
    </lineage>
</organism>
<dbReference type="AlphaFoldDB" id="A0A438DGZ3"/>
<evidence type="ECO:0000313" key="2">
    <source>
        <dbReference type="Proteomes" id="UP000288805"/>
    </source>
</evidence>